<evidence type="ECO:0000256" key="6">
    <source>
        <dbReference type="ARBA" id="ARBA00022840"/>
    </source>
</evidence>
<dbReference type="EMBL" id="CP023434">
    <property type="protein sequence ID" value="AXY26395.1"/>
    <property type="molecule type" value="Genomic_DNA"/>
</dbReference>
<dbReference type="Proteomes" id="UP000263232">
    <property type="component" value="Chromosome"/>
</dbReference>
<evidence type="ECO:0000259" key="9">
    <source>
        <dbReference type="Pfam" id="PF00288"/>
    </source>
</evidence>
<dbReference type="Pfam" id="PF00288">
    <property type="entry name" value="GHMP_kinases_N"/>
    <property type="match status" value="1"/>
</dbReference>
<evidence type="ECO:0000256" key="2">
    <source>
        <dbReference type="ARBA" id="ARBA00022679"/>
    </source>
</evidence>
<dbReference type="AlphaFoldDB" id="A0A347WMT8"/>
<keyword evidence="6 7" id="KW-0067">ATP-binding</keyword>
<dbReference type="Gene3D" id="3.30.230.10">
    <property type="match status" value="1"/>
</dbReference>
<keyword evidence="1 7" id="KW-0028">Amino-acid biosynthesis</keyword>
<reference evidence="11 12" key="1">
    <citation type="submission" date="2017-09" db="EMBL/GenBank/DDBJ databases">
        <title>Complete genome sequence of Oxytococcus suis strain ZY16052.</title>
        <authorList>
            <person name="Li F."/>
        </authorList>
    </citation>
    <scope>NUCLEOTIDE SEQUENCE [LARGE SCALE GENOMIC DNA]</scope>
    <source>
        <strain evidence="11 12">ZY16052</strain>
    </source>
</reference>
<evidence type="ECO:0000256" key="8">
    <source>
        <dbReference type="NCBIfam" id="TIGR00191"/>
    </source>
</evidence>
<comment type="catalytic activity">
    <reaction evidence="7">
        <text>L-homoserine + ATP = O-phospho-L-homoserine + ADP + H(+)</text>
        <dbReference type="Rhea" id="RHEA:13985"/>
        <dbReference type="ChEBI" id="CHEBI:15378"/>
        <dbReference type="ChEBI" id="CHEBI:30616"/>
        <dbReference type="ChEBI" id="CHEBI:57476"/>
        <dbReference type="ChEBI" id="CHEBI:57590"/>
        <dbReference type="ChEBI" id="CHEBI:456216"/>
        <dbReference type="EC" id="2.7.1.39"/>
    </reaction>
</comment>
<dbReference type="GO" id="GO:0004413">
    <property type="term" value="F:homoserine kinase activity"/>
    <property type="evidence" value="ECO:0007669"/>
    <property type="project" value="UniProtKB-UniRule"/>
</dbReference>
<dbReference type="PIRSF" id="PIRSF000676">
    <property type="entry name" value="Homoser_kin"/>
    <property type="match status" value="1"/>
</dbReference>
<dbReference type="GO" id="GO:0005737">
    <property type="term" value="C:cytoplasm"/>
    <property type="evidence" value="ECO:0007669"/>
    <property type="project" value="UniProtKB-SubCell"/>
</dbReference>
<dbReference type="HAMAP" id="MF_00384">
    <property type="entry name" value="Homoser_kinase"/>
    <property type="match status" value="1"/>
</dbReference>
<dbReference type="SUPFAM" id="SSF54211">
    <property type="entry name" value="Ribosomal protein S5 domain 2-like"/>
    <property type="match status" value="1"/>
</dbReference>
<organism evidence="11 12">
    <name type="scientific">Suicoccus acidiformans</name>
    <dbReference type="NCBI Taxonomy" id="2036206"/>
    <lineage>
        <taxon>Bacteria</taxon>
        <taxon>Bacillati</taxon>
        <taxon>Bacillota</taxon>
        <taxon>Bacilli</taxon>
        <taxon>Lactobacillales</taxon>
        <taxon>Aerococcaceae</taxon>
        <taxon>Suicoccus</taxon>
    </lineage>
</organism>
<evidence type="ECO:0000256" key="5">
    <source>
        <dbReference type="ARBA" id="ARBA00022777"/>
    </source>
</evidence>
<gene>
    <name evidence="7" type="primary">thrB</name>
    <name evidence="11" type="ORF">CL176_10545</name>
</gene>
<comment type="caution">
    <text evidence="7">Lacks conserved residue(s) required for the propagation of feature annotation.</text>
</comment>
<dbReference type="InterPro" id="IPR013750">
    <property type="entry name" value="GHMP_kinase_C_dom"/>
</dbReference>
<comment type="function">
    <text evidence="7">Catalyzes the ATP-dependent phosphorylation of L-homoserine to L-homoserine phosphate.</text>
</comment>
<dbReference type="Pfam" id="PF08544">
    <property type="entry name" value="GHMP_kinases_C"/>
    <property type="match status" value="1"/>
</dbReference>
<protein>
    <recommendedName>
        <fullName evidence="7 8">Homoserine kinase</fullName>
        <shortName evidence="7">HK</shortName>
        <shortName evidence="7">HSK</shortName>
        <ecNumber evidence="7 8">2.7.1.39</ecNumber>
    </recommendedName>
</protein>
<dbReference type="EC" id="2.7.1.39" evidence="7 8"/>
<keyword evidence="4 7" id="KW-0547">Nucleotide-binding</keyword>
<evidence type="ECO:0000313" key="11">
    <source>
        <dbReference type="EMBL" id="AXY26395.1"/>
    </source>
</evidence>
<keyword evidence="5 7" id="KW-0418">Kinase</keyword>
<evidence type="ECO:0000313" key="12">
    <source>
        <dbReference type="Proteomes" id="UP000263232"/>
    </source>
</evidence>
<dbReference type="InterPro" id="IPR000870">
    <property type="entry name" value="Homoserine_kinase"/>
</dbReference>
<evidence type="ECO:0000256" key="3">
    <source>
        <dbReference type="ARBA" id="ARBA00022697"/>
    </source>
</evidence>
<dbReference type="PRINTS" id="PR00958">
    <property type="entry name" value="HOMSERKINASE"/>
</dbReference>
<evidence type="ECO:0000256" key="1">
    <source>
        <dbReference type="ARBA" id="ARBA00022605"/>
    </source>
</evidence>
<evidence type="ECO:0000256" key="7">
    <source>
        <dbReference type="HAMAP-Rule" id="MF_00384"/>
    </source>
</evidence>
<dbReference type="SUPFAM" id="SSF55060">
    <property type="entry name" value="GHMP Kinase, C-terminal domain"/>
    <property type="match status" value="1"/>
</dbReference>
<dbReference type="InterPro" id="IPR020568">
    <property type="entry name" value="Ribosomal_Su5_D2-typ_SF"/>
</dbReference>
<keyword evidence="3 7" id="KW-0791">Threonine biosynthesis</keyword>
<dbReference type="PANTHER" id="PTHR20861:SF1">
    <property type="entry name" value="HOMOSERINE KINASE"/>
    <property type="match status" value="1"/>
</dbReference>
<dbReference type="KEGG" id="abae:CL176_10545"/>
<dbReference type="PANTHER" id="PTHR20861">
    <property type="entry name" value="HOMOSERINE/4-DIPHOSPHOCYTIDYL-2-C-METHYL-D-ERYTHRITOL KINASE"/>
    <property type="match status" value="1"/>
</dbReference>
<dbReference type="UniPathway" id="UPA00050">
    <property type="reaction ID" value="UER00064"/>
</dbReference>
<dbReference type="Gene3D" id="3.30.70.890">
    <property type="entry name" value="GHMP kinase, C-terminal domain"/>
    <property type="match status" value="1"/>
</dbReference>
<dbReference type="GO" id="GO:0009088">
    <property type="term" value="P:threonine biosynthetic process"/>
    <property type="evidence" value="ECO:0007669"/>
    <property type="project" value="UniProtKB-UniRule"/>
</dbReference>
<keyword evidence="12" id="KW-1185">Reference proteome</keyword>
<dbReference type="InterPro" id="IPR036554">
    <property type="entry name" value="GHMP_kinase_C_sf"/>
</dbReference>
<dbReference type="OrthoDB" id="9769912at2"/>
<sequence length="291" mass="32130">MERFTISVPATTANLGLGFDSMGMALVKYLTIQAELSDTWSFTYTQEALEVLPADERNLVCQTAQQVAAKYQKTMPALAIEMTSDIPLTHGQGSSSSAIVAGIELANHYLNLNLSEREKVEIGSDIEGHPDNVGPCVTGDVFIGFYEDGQLYYEVIELPNIQVIMTTPPYEISTAEARKALPEQYEKGQAIAQNAANNVMVLKMLHQDYPAMGALMMRDQFHEPYREHLIPEFIPLRQLGQELGAYATVISGAGPSILTLAAQNKANDILQAFQEAEPDCQHELLDIHRKQ</sequence>
<feature type="domain" description="GHMP kinase C-terminal" evidence="10">
    <location>
        <begin position="204"/>
        <end position="276"/>
    </location>
</feature>
<comment type="pathway">
    <text evidence="7">Amino-acid biosynthesis; L-threonine biosynthesis; L-threonine from L-aspartate: step 4/5.</text>
</comment>
<name>A0A347WMT8_9LACT</name>
<accession>A0A347WMT8</accession>
<keyword evidence="7" id="KW-0963">Cytoplasm</keyword>
<dbReference type="NCBIfam" id="TIGR00191">
    <property type="entry name" value="thrB"/>
    <property type="match status" value="1"/>
</dbReference>
<keyword evidence="2 7" id="KW-0808">Transferase</keyword>
<dbReference type="InterPro" id="IPR006204">
    <property type="entry name" value="GHMP_kinase_N_dom"/>
</dbReference>
<feature type="domain" description="GHMP kinase N-terminal" evidence="9">
    <location>
        <begin position="58"/>
        <end position="139"/>
    </location>
</feature>
<comment type="subcellular location">
    <subcellularLocation>
        <location evidence="7">Cytoplasm</location>
    </subcellularLocation>
</comment>
<proteinExistence type="inferred from homology"/>
<dbReference type="InterPro" id="IPR014721">
    <property type="entry name" value="Ribsml_uS5_D2-typ_fold_subgr"/>
</dbReference>
<dbReference type="GO" id="GO:0005524">
    <property type="term" value="F:ATP binding"/>
    <property type="evidence" value="ECO:0007669"/>
    <property type="project" value="UniProtKB-UniRule"/>
</dbReference>
<comment type="similarity">
    <text evidence="7">Belongs to the GHMP kinase family. Homoserine kinase subfamily.</text>
</comment>
<evidence type="ECO:0000256" key="4">
    <source>
        <dbReference type="ARBA" id="ARBA00022741"/>
    </source>
</evidence>
<dbReference type="RefSeq" id="WP_118991254.1">
    <property type="nucleotide sequence ID" value="NZ_CP023434.1"/>
</dbReference>
<evidence type="ECO:0000259" key="10">
    <source>
        <dbReference type="Pfam" id="PF08544"/>
    </source>
</evidence>